<sequence length="175" mass="20067">MSSSATRFDLKDMKTALINVDQTDNRIRKRLETKKLGPSIAPHLARDDEHLLPYVEEITSARQIFQQLASHSSHNSWSHTMNIFNTILNANEESQSIGDGYTLIQENLRKLKAAIGGQWNDESLMEIFFHRFNTPNFHQISNAVDARILVNPTSNVKGQDILEIAHRMNRVVSWR</sequence>
<evidence type="ECO:0000313" key="2">
    <source>
        <dbReference type="Proteomes" id="UP000765509"/>
    </source>
</evidence>
<dbReference type="Proteomes" id="UP000765509">
    <property type="component" value="Unassembled WGS sequence"/>
</dbReference>
<dbReference type="OrthoDB" id="2507554at2759"/>
<comment type="caution">
    <text evidence="1">The sequence shown here is derived from an EMBL/GenBank/DDBJ whole genome shotgun (WGS) entry which is preliminary data.</text>
</comment>
<organism evidence="1 2">
    <name type="scientific">Austropuccinia psidii MF-1</name>
    <dbReference type="NCBI Taxonomy" id="1389203"/>
    <lineage>
        <taxon>Eukaryota</taxon>
        <taxon>Fungi</taxon>
        <taxon>Dikarya</taxon>
        <taxon>Basidiomycota</taxon>
        <taxon>Pucciniomycotina</taxon>
        <taxon>Pucciniomycetes</taxon>
        <taxon>Pucciniales</taxon>
        <taxon>Sphaerophragmiaceae</taxon>
        <taxon>Austropuccinia</taxon>
    </lineage>
</organism>
<dbReference type="AlphaFoldDB" id="A0A9Q3F8P0"/>
<name>A0A9Q3F8P0_9BASI</name>
<evidence type="ECO:0000313" key="1">
    <source>
        <dbReference type="EMBL" id="MBW0535801.1"/>
    </source>
</evidence>
<dbReference type="EMBL" id="AVOT02040559">
    <property type="protein sequence ID" value="MBW0535801.1"/>
    <property type="molecule type" value="Genomic_DNA"/>
</dbReference>
<protein>
    <submittedName>
        <fullName evidence="1">Uncharacterized protein</fullName>
    </submittedName>
</protein>
<accession>A0A9Q3F8P0</accession>
<keyword evidence="2" id="KW-1185">Reference proteome</keyword>
<gene>
    <name evidence="1" type="ORF">O181_075516</name>
</gene>
<proteinExistence type="predicted"/>
<reference evidence="1" key="1">
    <citation type="submission" date="2021-03" db="EMBL/GenBank/DDBJ databases">
        <title>Draft genome sequence of rust myrtle Austropuccinia psidii MF-1, a brazilian biotype.</title>
        <authorList>
            <person name="Quecine M.C."/>
            <person name="Pachon D.M.R."/>
            <person name="Bonatelli M.L."/>
            <person name="Correr F.H."/>
            <person name="Franceschini L.M."/>
            <person name="Leite T.F."/>
            <person name="Margarido G.R.A."/>
            <person name="Almeida C.A."/>
            <person name="Ferrarezi J.A."/>
            <person name="Labate C.A."/>
        </authorList>
    </citation>
    <scope>NUCLEOTIDE SEQUENCE</scope>
    <source>
        <strain evidence="1">MF-1</strain>
    </source>
</reference>